<keyword evidence="4" id="KW-1185">Reference proteome</keyword>
<dbReference type="CDD" id="cd00096">
    <property type="entry name" value="Ig"/>
    <property type="match status" value="1"/>
</dbReference>
<feature type="domain" description="Ig-like" evidence="2">
    <location>
        <begin position="170"/>
        <end position="242"/>
    </location>
</feature>
<dbReference type="InterPro" id="IPR003599">
    <property type="entry name" value="Ig_sub"/>
</dbReference>
<evidence type="ECO:0000313" key="3">
    <source>
        <dbReference type="EMBL" id="MEQ2175805.1"/>
    </source>
</evidence>
<dbReference type="InterPro" id="IPR003598">
    <property type="entry name" value="Ig_sub2"/>
</dbReference>
<name>A0ABV0NWK0_9TELE</name>
<dbReference type="SMART" id="SM00409">
    <property type="entry name" value="IG"/>
    <property type="match status" value="1"/>
</dbReference>
<dbReference type="PANTHER" id="PTHR47633">
    <property type="entry name" value="IMMUNOGLOBULIN"/>
    <property type="match status" value="1"/>
</dbReference>
<dbReference type="Pfam" id="PF07679">
    <property type="entry name" value="I-set"/>
    <property type="match status" value="2"/>
</dbReference>
<proteinExistence type="predicted"/>
<evidence type="ECO:0000313" key="4">
    <source>
        <dbReference type="Proteomes" id="UP001476798"/>
    </source>
</evidence>
<feature type="non-terminal residue" evidence="3">
    <location>
        <position position="1"/>
    </location>
</feature>
<feature type="domain" description="Ig-like" evidence="2">
    <location>
        <begin position="1"/>
        <end position="92"/>
    </location>
</feature>
<keyword evidence="1" id="KW-1015">Disulfide bond</keyword>
<dbReference type="InterPro" id="IPR007110">
    <property type="entry name" value="Ig-like_dom"/>
</dbReference>
<dbReference type="SUPFAM" id="SSF48726">
    <property type="entry name" value="Immunoglobulin"/>
    <property type="match status" value="2"/>
</dbReference>
<protein>
    <recommendedName>
        <fullName evidence="2">Ig-like domain-containing protein</fullName>
    </recommendedName>
</protein>
<dbReference type="PANTHER" id="PTHR47633:SF3">
    <property type="entry name" value="STRIATED MUSCLE PREFERENTIALLY EXPRESSED PROTEIN KINASE"/>
    <property type="match status" value="1"/>
</dbReference>
<organism evidence="3 4">
    <name type="scientific">Goodea atripinnis</name>
    <dbReference type="NCBI Taxonomy" id="208336"/>
    <lineage>
        <taxon>Eukaryota</taxon>
        <taxon>Metazoa</taxon>
        <taxon>Chordata</taxon>
        <taxon>Craniata</taxon>
        <taxon>Vertebrata</taxon>
        <taxon>Euteleostomi</taxon>
        <taxon>Actinopterygii</taxon>
        <taxon>Neopterygii</taxon>
        <taxon>Teleostei</taxon>
        <taxon>Neoteleostei</taxon>
        <taxon>Acanthomorphata</taxon>
        <taxon>Ovalentaria</taxon>
        <taxon>Atherinomorphae</taxon>
        <taxon>Cyprinodontiformes</taxon>
        <taxon>Goodeidae</taxon>
        <taxon>Goodea</taxon>
    </lineage>
</organism>
<dbReference type="SMART" id="SM00408">
    <property type="entry name" value="IGc2"/>
    <property type="match status" value="2"/>
</dbReference>
<dbReference type="PROSITE" id="PS50835">
    <property type="entry name" value="IG_LIKE"/>
    <property type="match status" value="2"/>
</dbReference>
<comment type="caution">
    <text evidence="3">The sequence shown here is derived from an EMBL/GenBank/DDBJ whole genome shotgun (WGS) entry which is preliminary data.</text>
</comment>
<dbReference type="InterPro" id="IPR036179">
    <property type="entry name" value="Ig-like_dom_sf"/>
</dbReference>
<gene>
    <name evidence="3" type="ORF">GOODEAATRI_021447</name>
</gene>
<accession>A0ABV0NWK0</accession>
<sequence>ELSLSVIRPLRDITAKAGETVLFECHVIGPKDTDVDWLADGKLIQPALLNCKMHFDGRKCRLLLNSVHEDDSGTYMCKLSTAKGGDQRILITKWSMLKKVIVVIVFSLLEEVTSSGKLKVVPSLEPLFTRKLDVLEVIEGRNARAKLEKMPSIPEEPEVPENEVERFTMPDFIKPLYDLDVIEGKEAVLKCKVAGLPYPTIAWFHNGKRIESTEDRKMMQCRWTDMHMTLNAPNLFHPLQPV</sequence>
<evidence type="ECO:0000259" key="2">
    <source>
        <dbReference type="PROSITE" id="PS50835"/>
    </source>
</evidence>
<dbReference type="Gene3D" id="2.60.40.10">
    <property type="entry name" value="Immunoglobulins"/>
    <property type="match status" value="2"/>
</dbReference>
<evidence type="ECO:0000256" key="1">
    <source>
        <dbReference type="ARBA" id="ARBA00023157"/>
    </source>
</evidence>
<reference evidence="3 4" key="1">
    <citation type="submission" date="2021-06" db="EMBL/GenBank/DDBJ databases">
        <authorList>
            <person name="Palmer J.M."/>
        </authorList>
    </citation>
    <scope>NUCLEOTIDE SEQUENCE [LARGE SCALE GENOMIC DNA]</scope>
    <source>
        <strain evidence="3 4">GA_2019</strain>
        <tissue evidence="3">Muscle</tissue>
    </source>
</reference>
<dbReference type="EMBL" id="JAHRIO010052070">
    <property type="protein sequence ID" value="MEQ2175805.1"/>
    <property type="molecule type" value="Genomic_DNA"/>
</dbReference>
<dbReference type="InterPro" id="IPR013098">
    <property type="entry name" value="Ig_I-set"/>
</dbReference>
<dbReference type="InterPro" id="IPR013783">
    <property type="entry name" value="Ig-like_fold"/>
</dbReference>
<dbReference type="Proteomes" id="UP001476798">
    <property type="component" value="Unassembled WGS sequence"/>
</dbReference>